<dbReference type="PROSITE" id="PS52019">
    <property type="entry name" value="PKS_MFAS_DH"/>
    <property type="match status" value="1"/>
</dbReference>
<dbReference type="InterPro" id="IPR016039">
    <property type="entry name" value="Thiolase-like"/>
</dbReference>
<dbReference type="Gene3D" id="3.10.129.110">
    <property type="entry name" value="Polyketide synthase dehydratase"/>
    <property type="match status" value="1"/>
</dbReference>
<dbReference type="PROSITE" id="PS00012">
    <property type="entry name" value="PHOSPHOPANTETHEINE"/>
    <property type="match status" value="1"/>
</dbReference>
<feature type="region of interest" description="Disordered" evidence="7">
    <location>
        <begin position="1264"/>
        <end position="1291"/>
    </location>
</feature>
<keyword evidence="2" id="KW-0597">Phosphoprotein</keyword>
<dbReference type="Proteomes" id="UP001175261">
    <property type="component" value="Unassembled WGS sequence"/>
</dbReference>
<dbReference type="SMART" id="SM00825">
    <property type="entry name" value="PKS_KS"/>
    <property type="match status" value="1"/>
</dbReference>
<dbReference type="PANTHER" id="PTHR43775">
    <property type="entry name" value="FATTY ACID SYNTHASE"/>
    <property type="match status" value="1"/>
</dbReference>
<dbReference type="GO" id="GO:0006633">
    <property type="term" value="P:fatty acid biosynthetic process"/>
    <property type="evidence" value="ECO:0007669"/>
    <property type="project" value="InterPro"/>
</dbReference>
<dbReference type="InterPro" id="IPR011032">
    <property type="entry name" value="GroES-like_sf"/>
</dbReference>
<evidence type="ECO:0000256" key="5">
    <source>
        <dbReference type="ARBA" id="ARBA00023268"/>
    </source>
</evidence>
<name>A0AA39LA14_SARSR</name>
<dbReference type="CDD" id="cd05195">
    <property type="entry name" value="enoyl_red"/>
    <property type="match status" value="1"/>
</dbReference>
<dbReference type="InterPro" id="IPR057326">
    <property type="entry name" value="KR_dom"/>
</dbReference>
<dbReference type="Pfam" id="PF23114">
    <property type="entry name" value="NAD-bd_HRPKS_sdrA"/>
    <property type="match status" value="1"/>
</dbReference>
<dbReference type="Gene3D" id="3.40.47.10">
    <property type="match status" value="1"/>
</dbReference>
<dbReference type="SUPFAM" id="SSF51735">
    <property type="entry name" value="NAD(P)-binding Rossmann-fold domains"/>
    <property type="match status" value="2"/>
</dbReference>
<dbReference type="InterPro" id="IPR020841">
    <property type="entry name" value="PKS_Beta-ketoAc_synthase_dom"/>
</dbReference>
<dbReference type="GO" id="GO:0016491">
    <property type="term" value="F:oxidoreductase activity"/>
    <property type="evidence" value="ECO:0007669"/>
    <property type="project" value="UniProtKB-KW"/>
</dbReference>
<evidence type="ECO:0000259" key="8">
    <source>
        <dbReference type="PROSITE" id="PS50075"/>
    </source>
</evidence>
<dbReference type="InterPro" id="IPR050091">
    <property type="entry name" value="PKS_NRPS_Biosynth_Enz"/>
</dbReference>
<dbReference type="InterPro" id="IPR014030">
    <property type="entry name" value="Ketoacyl_synth_N"/>
</dbReference>
<dbReference type="InterPro" id="IPR049551">
    <property type="entry name" value="PKS_DH_C"/>
</dbReference>
<evidence type="ECO:0000256" key="6">
    <source>
        <dbReference type="PROSITE-ProRule" id="PRU01363"/>
    </source>
</evidence>
<dbReference type="InterPro" id="IPR020806">
    <property type="entry name" value="PKS_PP-bd"/>
</dbReference>
<dbReference type="Pfam" id="PF14765">
    <property type="entry name" value="PS-DH"/>
    <property type="match status" value="1"/>
</dbReference>
<dbReference type="PROSITE" id="PS00606">
    <property type="entry name" value="KS3_1"/>
    <property type="match status" value="1"/>
</dbReference>
<dbReference type="GO" id="GO:0008270">
    <property type="term" value="F:zinc ion binding"/>
    <property type="evidence" value="ECO:0007669"/>
    <property type="project" value="InterPro"/>
</dbReference>
<feature type="domain" description="PKS/mFAS DH" evidence="10">
    <location>
        <begin position="925"/>
        <end position="1241"/>
    </location>
</feature>
<dbReference type="SMART" id="SM00829">
    <property type="entry name" value="PKS_ER"/>
    <property type="match status" value="1"/>
</dbReference>
<dbReference type="Gene3D" id="3.40.50.720">
    <property type="entry name" value="NAD(P)-binding Rossmann-like Domain"/>
    <property type="match status" value="3"/>
</dbReference>
<dbReference type="GO" id="GO:1901336">
    <property type="term" value="P:lactone biosynthetic process"/>
    <property type="evidence" value="ECO:0007669"/>
    <property type="project" value="UniProtKB-ARBA"/>
</dbReference>
<dbReference type="SUPFAM" id="SSF53901">
    <property type="entry name" value="Thiolase-like"/>
    <property type="match status" value="1"/>
</dbReference>
<dbReference type="Pfam" id="PF00698">
    <property type="entry name" value="Acyl_transf_1"/>
    <property type="match status" value="1"/>
</dbReference>
<dbReference type="InterPro" id="IPR009081">
    <property type="entry name" value="PP-bd_ACP"/>
</dbReference>
<dbReference type="SMART" id="SM00826">
    <property type="entry name" value="PKS_DH"/>
    <property type="match status" value="1"/>
</dbReference>
<evidence type="ECO:0000313" key="11">
    <source>
        <dbReference type="EMBL" id="KAK0390121.1"/>
    </source>
</evidence>
<dbReference type="InterPro" id="IPR013154">
    <property type="entry name" value="ADH-like_N"/>
</dbReference>
<dbReference type="Pfam" id="PF13602">
    <property type="entry name" value="ADH_zinc_N_2"/>
    <property type="match status" value="1"/>
</dbReference>
<gene>
    <name evidence="11" type="ORF">NLU13_3694</name>
</gene>
<evidence type="ECO:0000256" key="2">
    <source>
        <dbReference type="ARBA" id="ARBA00022553"/>
    </source>
</evidence>
<evidence type="ECO:0000259" key="9">
    <source>
        <dbReference type="PROSITE" id="PS52004"/>
    </source>
</evidence>
<dbReference type="SUPFAM" id="SSF50129">
    <property type="entry name" value="GroES-like"/>
    <property type="match status" value="1"/>
</dbReference>
<proteinExistence type="predicted"/>
<dbReference type="InterPro" id="IPR020843">
    <property type="entry name" value="ER"/>
</dbReference>
<dbReference type="InterPro" id="IPR020807">
    <property type="entry name" value="PKS_DH"/>
</dbReference>
<dbReference type="SMART" id="SM00822">
    <property type="entry name" value="PKS_KR"/>
    <property type="match status" value="1"/>
</dbReference>
<reference evidence="11" key="1">
    <citation type="submission" date="2022-10" db="EMBL/GenBank/DDBJ databases">
        <title>Determination and structural analysis of whole genome sequence of Sarocladium strictum F4-1.</title>
        <authorList>
            <person name="Hu L."/>
            <person name="Jiang Y."/>
        </authorList>
    </citation>
    <scope>NUCLEOTIDE SEQUENCE</scope>
    <source>
        <strain evidence="11">F4-1</strain>
    </source>
</reference>
<dbReference type="GO" id="GO:0030639">
    <property type="term" value="P:polyketide biosynthetic process"/>
    <property type="evidence" value="ECO:0007669"/>
    <property type="project" value="UniProtKB-ARBA"/>
</dbReference>
<evidence type="ECO:0000256" key="3">
    <source>
        <dbReference type="ARBA" id="ARBA00022679"/>
    </source>
</evidence>
<dbReference type="PROSITE" id="PS50075">
    <property type="entry name" value="CARRIER"/>
    <property type="match status" value="1"/>
</dbReference>
<dbReference type="SUPFAM" id="SSF55048">
    <property type="entry name" value="Probable ACP-binding domain of malonyl-CoA ACP transacylase"/>
    <property type="match status" value="1"/>
</dbReference>
<keyword evidence="4" id="KW-0560">Oxidoreductase</keyword>
<dbReference type="Pfam" id="PF02801">
    <property type="entry name" value="Ketoacyl-synt_C"/>
    <property type="match status" value="1"/>
</dbReference>
<dbReference type="Gene3D" id="3.40.366.10">
    <property type="entry name" value="Malonyl-Coenzyme A Acyl Carrier Protein, domain 2"/>
    <property type="match status" value="1"/>
</dbReference>
<dbReference type="Pfam" id="PF23297">
    <property type="entry name" value="ACP_SdgA_C"/>
    <property type="match status" value="1"/>
</dbReference>
<dbReference type="Pfam" id="PF08659">
    <property type="entry name" value="KR"/>
    <property type="match status" value="1"/>
</dbReference>
<dbReference type="InterPro" id="IPR001227">
    <property type="entry name" value="Ac_transferase_dom_sf"/>
</dbReference>
<sequence>MASFSSSDQVAQQAPAPIAIVGMSCRLSGDVSTLDDFWTLMSRARSGWTEIPEDRFSKDAFWHPSPQKKGCFNPVGGYFMKRDLSRFDAPFFNITKQEAEAMDPQQRQLLECSYEALENAGFPKDTLAGGKMGVFIGGSASDYRLGTLRDLDDVPMFDSTGNHQSILAGRISHYFDLQGPCFTLDTACSSGLIALSQAVQSIRAGESDSAIVAGAKLHVQPDDWISMSNMGIFNEHGKTFAFDHRAKSGFARGEGVGCLILKPLDQAIRDNDKIRSIIVHAGTNQDGRTVGLSTPNGASQERLMRDVYRTACIDPDEIGFVEAHGTGTKVGDPIEAGAIHRVLGVTRTKRNPLFMGSAKTNVGHLENVSGIVSVIKATLMLEKGFILPNINFEKPNPAIPLDEWNMKVPTSLRPWPAKKKYIAINNFGFGGSNAHCVLQRPPLSINDLPMETQQADPAAKLFVLSAHDEAAAKASASQLGIYVEQHPEVFQKRLISDIAYTLGQRRSHMPWRLAVSATSCSELTIALNSADNRPVRASKVPKLAFIFTGQGAQWHAMGRELIKSHPVFAETLAATDAVLARLGADFSLVSELNKDKAESLVGMAHISQPACTAVQLALTDLLASWGIKPQAVTGHSSGEIAAAYAAGAITLDGAMAVAYHRGQATLKMKARFPDLKGSMLAVGASPSDVRSLIKTLQLPDVGVACENSPGSTTASGDEASIDALAAELESRSIFNRKLRVEVAYHSKHMELVADDYLQSIRDVEAAEGNGVGFFSSLHGENLTDTKKLDAQYWCDNLTHPVRFASSLHELCVNEHPDVLIEIGPHAALGGPVKQILKGVGKQASGITYLSSLVRDQDATATTVKLAGDLFMKGYPLDFAAINQPRTTGTKPSLVSDFQPYPWTDHKYWFESRISKQHRFKAFPRHDVLGLLTAECTDDEPVWRNILSTDDLPWLKDHRMQNLVTFPLTGYLCMITEAASQRASMRGVNYDKFAFREVKVSRPLILDDGERYETIVTVRPYAEGLKSYSDDWDEFHVSSWTSARGWLEHCRGLVCVKKAERGNPVVSASSQALGYNFKDAEAACKRVLHIPTFYSELESKGPGYGPIFQLKEDSYLRTDGMFSVSTVTVPDTAATMPHHYETPSIVPAAFMDTFFQLTFAALGAGKGQMRNMYMPTEIKSLEFSNALPNKAGETIKALAWGDASLAGPVDFKLQAWETETSPDPLILLEGFRMTPVKDEQEADPKPRSMCYKLQWEDPDKVVEAEAATNEADETSSNAAKSDISQPVDNVSTPPGEIFRNRITIISEKTPTDPLVRALVDLIDLRTGKTPIVSSFGALEPSSETTYICLSEVDKPLLAGMDAGVFEKLQALLLASTSILWVTKGAYRFAENPEQNLAQGLLRTLRSEAGKTAATLDLDPASKLEDQERAELILHTLKRTLEAEPSLPIDYEFAEEEGRLVVPRVLEGEEMNQIMHRETRPSALYKQKFGQGDRRLKIEVGTAGALDSLFFRDDPEVPLADDEVELKVAATGMNFKDVVISMGQLASPYLGVECAGTIARVGSKVTSVAVGDRVCAMSLGAYSTFAHCKATSVAVIPDDMSFETAASIPVVYSTAYYGMFELARLEPGERILIHAASGGVGQAAIQLAKRVGADIYATVGSAAKKQLIMDKYGIPENRIFYSRSAAFGPAIRAATDGQGVDVVLNSLAGDLLRETWDCVAHFGRFIEIGKRDITSNTRLEMAQFEYNASFSSVDLTLLAAERPKVMGRMLDSVMKLLSSGEIQPIDPITVMGIADVESALRLLQGGKTSGKIILSHRPDDEIMATHPVNKSPAFRGDASYIIIGGTGGLGRSMTRWMVRQGARHIVLLSRGGVLTRELKDLIDESSFEGANIYVKACDVANETSVQKIVAECQSDMPPIRGVIHAAMVLRDMLFEKMTFDDYEAVSRSKVLGARHFHQALATEPLDFFVMLSSVAGIVGNRGQAAYSAANTYLDALARHRTLKGHPGSVAINLAAVEGVGYLAENKERQEQVLQNIGGSTVGEAEVLALIDSAVRGTLLASSGCQVITGLDITDGSNLPYYASDAKFTPLVDAALAASASDSANASSATLTLAQQLRAASTSAEAVSLVTAGLAQKLCAILMLDQPEDDKSMVDRSVTSYGLDSLNAIELRNWIGKELQAHLQVLELLTSGTLGNLAVLILKKSRIESCFAE</sequence>
<dbReference type="InterPro" id="IPR014031">
    <property type="entry name" value="Ketoacyl_synth_C"/>
</dbReference>
<dbReference type="InterPro" id="IPR049552">
    <property type="entry name" value="PKS_DH_N"/>
</dbReference>
<organism evidence="11 12">
    <name type="scientific">Sarocladium strictum</name>
    <name type="common">Black bundle disease fungus</name>
    <name type="synonym">Acremonium strictum</name>
    <dbReference type="NCBI Taxonomy" id="5046"/>
    <lineage>
        <taxon>Eukaryota</taxon>
        <taxon>Fungi</taxon>
        <taxon>Dikarya</taxon>
        <taxon>Ascomycota</taxon>
        <taxon>Pezizomycotina</taxon>
        <taxon>Sordariomycetes</taxon>
        <taxon>Hypocreomycetidae</taxon>
        <taxon>Hypocreales</taxon>
        <taxon>Sarocladiaceae</taxon>
        <taxon>Sarocladium</taxon>
    </lineage>
</organism>
<dbReference type="Gene3D" id="3.90.180.10">
    <property type="entry name" value="Medium-chain alcohol dehydrogenases, catalytic domain"/>
    <property type="match status" value="1"/>
</dbReference>
<dbReference type="InterPro" id="IPR014043">
    <property type="entry name" value="Acyl_transferase_dom"/>
</dbReference>
<dbReference type="InterPro" id="IPR006162">
    <property type="entry name" value="Ppantetheine_attach_site"/>
</dbReference>
<dbReference type="SMART" id="SM00827">
    <property type="entry name" value="PKS_AT"/>
    <property type="match status" value="1"/>
</dbReference>
<dbReference type="Gene3D" id="3.30.70.3290">
    <property type="match status" value="1"/>
</dbReference>
<keyword evidence="5" id="KW-0511">Multifunctional enzyme</keyword>
<dbReference type="InterPro" id="IPR042104">
    <property type="entry name" value="PKS_dehydratase_sf"/>
</dbReference>
<dbReference type="Pfam" id="PF08240">
    <property type="entry name" value="ADH_N"/>
    <property type="match status" value="1"/>
</dbReference>
<comment type="caution">
    <text evidence="11">The sequence shown here is derived from an EMBL/GenBank/DDBJ whole genome shotgun (WGS) entry which is preliminary data.</text>
</comment>
<dbReference type="PANTHER" id="PTHR43775:SF13">
    <property type="entry name" value="POLYKETIDE SYNTHASE 1"/>
    <property type="match status" value="1"/>
</dbReference>
<dbReference type="InterPro" id="IPR032821">
    <property type="entry name" value="PKS_assoc"/>
</dbReference>
<protein>
    <recommendedName>
        <fullName evidence="13">Polyketide synthase</fullName>
    </recommendedName>
</protein>
<dbReference type="Pfam" id="PF21089">
    <property type="entry name" value="PKS_DH_N"/>
    <property type="match status" value="1"/>
</dbReference>
<dbReference type="SUPFAM" id="SSF47336">
    <property type="entry name" value="ACP-like"/>
    <property type="match status" value="1"/>
</dbReference>
<feature type="region of interest" description="N-terminal hotdog fold" evidence="6">
    <location>
        <begin position="925"/>
        <end position="1060"/>
    </location>
</feature>
<feature type="active site" description="Proton acceptor; for dehydratase activity" evidence="6">
    <location>
        <position position="957"/>
    </location>
</feature>
<dbReference type="InterPro" id="IPR016035">
    <property type="entry name" value="Acyl_Trfase/lysoPLipase"/>
</dbReference>
<dbReference type="GO" id="GO:0031177">
    <property type="term" value="F:phosphopantetheine binding"/>
    <property type="evidence" value="ECO:0007669"/>
    <property type="project" value="InterPro"/>
</dbReference>
<dbReference type="EMBL" id="JAPDFR010000002">
    <property type="protein sequence ID" value="KAK0390121.1"/>
    <property type="molecule type" value="Genomic_DNA"/>
</dbReference>
<dbReference type="FunFam" id="3.40.50.720:FF:000209">
    <property type="entry name" value="Polyketide synthase Pks12"/>
    <property type="match status" value="1"/>
</dbReference>
<dbReference type="Pfam" id="PF00109">
    <property type="entry name" value="ketoacyl-synt"/>
    <property type="match status" value="1"/>
</dbReference>
<dbReference type="PROSITE" id="PS52004">
    <property type="entry name" value="KS3_2"/>
    <property type="match status" value="1"/>
</dbReference>
<dbReference type="GO" id="GO:0004315">
    <property type="term" value="F:3-oxoacyl-[acyl-carrier-protein] synthase activity"/>
    <property type="evidence" value="ECO:0007669"/>
    <property type="project" value="InterPro"/>
</dbReference>
<dbReference type="InterPro" id="IPR013968">
    <property type="entry name" value="PKS_KR"/>
</dbReference>
<dbReference type="InterPro" id="IPR049900">
    <property type="entry name" value="PKS_mFAS_DH"/>
</dbReference>
<feature type="domain" description="Carrier" evidence="8">
    <location>
        <begin position="2122"/>
        <end position="2202"/>
    </location>
</feature>
<feature type="compositionally biased region" description="Polar residues" evidence="7">
    <location>
        <begin position="1274"/>
        <end position="1291"/>
    </location>
</feature>
<evidence type="ECO:0000256" key="4">
    <source>
        <dbReference type="ARBA" id="ARBA00023002"/>
    </source>
</evidence>
<dbReference type="SUPFAM" id="SSF52151">
    <property type="entry name" value="FabD/lysophospholipase-like"/>
    <property type="match status" value="1"/>
</dbReference>
<dbReference type="InterPro" id="IPR036291">
    <property type="entry name" value="NAD(P)-bd_dom_sf"/>
</dbReference>
<keyword evidence="3" id="KW-0808">Transferase</keyword>
<evidence type="ECO:0000313" key="12">
    <source>
        <dbReference type="Proteomes" id="UP001175261"/>
    </source>
</evidence>
<feature type="domain" description="Ketosynthase family 3 (KS3)" evidence="9">
    <location>
        <begin position="15"/>
        <end position="440"/>
    </location>
</feature>
<evidence type="ECO:0000256" key="1">
    <source>
        <dbReference type="ARBA" id="ARBA00022450"/>
    </source>
</evidence>
<evidence type="ECO:0000256" key="7">
    <source>
        <dbReference type="SAM" id="MobiDB-lite"/>
    </source>
</evidence>
<dbReference type="FunFam" id="3.40.366.10:FF:000002">
    <property type="entry name" value="Probable polyketide synthase 2"/>
    <property type="match status" value="1"/>
</dbReference>
<feature type="region of interest" description="C-terminal hotdog fold" evidence="6">
    <location>
        <begin position="1084"/>
        <end position="1241"/>
    </location>
</feature>
<keyword evidence="12" id="KW-1185">Reference proteome</keyword>
<dbReference type="InterPro" id="IPR018201">
    <property type="entry name" value="Ketoacyl_synth_AS"/>
</dbReference>
<dbReference type="InterPro" id="IPR016036">
    <property type="entry name" value="Malonyl_transacylase_ACP-bd"/>
</dbReference>
<dbReference type="InterPro" id="IPR036736">
    <property type="entry name" value="ACP-like_sf"/>
</dbReference>
<dbReference type="InterPro" id="IPR002364">
    <property type="entry name" value="Quin_OxRdtase/zeta-crystal_CS"/>
</dbReference>
<dbReference type="Pfam" id="PF16197">
    <property type="entry name" value="KAsynt_C_assoc"/>
    <property type="match status" value="1"/>
</dbReference>
<accession>A0AA39LA14</accession>
<dbReference type="InterPro" id="IPR056501">
    <property type="entry name" value="NAD-bd_HRPKS_sdrA"/>
</dbReference>
<feature type="active site" description="Proton donor; for dehydratase activity" evidence="6">
    <location>
        <position position="1151"/>
    </location>
</feature>
<keyword evidence="1" id="KW-0596">Phosphopantetheine</keyword>
<dbReference type="SMART" id="SM00823">
    <property type="entry name" value="PKS_PP"/>
    <property type="match status" value="1"/>
</dbReference>
<evidence type="ECO:0008006" key="13">
    <source>
        <dbReference type="Google" id="ProtNLM"/>
    </source>
</evidence>
<dbReference type="PROSITE" id="PS01162">
    <property type="entry name" value="QOR_ZETA_CRYSTAL"/>
    <property type="match status" value="1"/>
</dbReference>
<evidence type="ECO:0000259" key="10">
    <source>
        <dbReference type="PROSITE" id="PS52019"/>
    </source>
</evidence>
<dbReference type="CDD" id="cd00833">
    <property type="entry name" value="PKS"/>
    <property type="match status" value="1"/>
</dbReference>
<dbReference type="GO" id="GO:0004312">
    <property type="term" value="F:fatty acid synthase activity"/>
    <property type="evidence" value="ECO:0007669"/>
    <property type="project" value="TreeGrafter"/>
</dbReference>
<dbReference type="Gene3D" id="1.10.1200.10">
    <property type="entry name" value="ACP-like"/>
    <property type="match status" value="1"/>
</dbReference>